<dbReference type="EMBL" id="CABDUW010002713">
    <property type="protein sequence ID" value="VTJ87782.1"/>
    <property type="molecule type" value="Genomic_DNA"/>
</dbReference>
<evidence type="ECO:0000313" key="3">
    <source>
        <dbReference type="Proteomes" id="UP000335636"/>
    </source>
</evidence>
<feature type="region of interest" description="Disordered" evidence="1">
    <location>
        <begin position="51"/>
        <end position="94"/>
    </location>
</feature>
<feature type="non-terminal residue" evidence="2">
    <location>
        <position position="94"/>
    </location>
</feature>
<keyword evidence="3" id="KW-1185">Reference proteome</keyword>
<reference evidence="2" key="1">
    <citation type="submission" date="2019-04" db="EMBL/GenBank/DDBJ databases">
        <authorList>
            <person name="Alioto T."/>
            <person name="Alioto T."/>
        </authorList>
    </citation>
    <scope>NUCLEOTIDE SEQUENCE [LARGE SCALE GENOMIC DNA]</scope>
</reference>
<proteinExistence type="predicted"/>
<comment type="caution">
    <text evidence="2">The sequence shown here is derived from an EMBL/GenBank/DDBJ whole genome shotgun (WGS) entry which is preliminary data.</text>
</comment>
<evidence type="ECO:0000313" key="2">
    <source>
        <dbReference type="EMBL" id="VTJ87782.1"/>
    </source>
</evidence>
<gene>
    <name evidence="2" type="ORF">MONAX_5E016703</name>
</gene>
<organism evidence="2 3">
    <name type="scientific">Marmota monax</name>
    <name type="common">Woodchuck</name>
    <dbReference type="NCBI Taxonomy" id="9995"/>
    <lineage>
        <taxon>Eukaryota</taxon>
        <taxon>Metazoa</taxon>
        <taxon>Chordata</taxon>
        <taxon>Craniata</taxon>
        <taxon>Vertebrata</taxon>
        <taxon>Euteleostomi</taxon>
        <taxon>Mammalia</taxon>
        <taxon>Eutheria</taxon>
        <taxon>Euarchontoglires</taxon>
        <taxon>Glires</taxon>
        <taxon>Rodentia</taxon>
        <taxon>Sciuromorpha</taxon>
        <taxon>Sciuridae</taxon>
        <taxon>Xerinae</taxon>
        <taxon>Marmotini</taxon>
        <taxon>Marmota</taxon>
    </lineage>
</organism>
<dbReference type="Proteomes" id="UP000335636">
    <property type="component" value="Unassembled WGS sequence"/>
</dbReference>
<sequence length="94" mass="10033">MLPHSTCCMCKLLRSPWESRNVTFSICNTGANSTNLSYIGTPNTVLLVNGRDPDLGPPGPVLTPTPELSMPPGDPAHSGALWQKESETTLLDAL</sequence>
<evidence type="ECO:0000256" key="1">
    <source>
        <dbReference type="SAM" id="MobiDB-lite"/>
    </source>
</evidence>
<dbReference type="AlphaFoldDB" id="A0A5E4D3E6"/>
<protein>
    <submittedName>
        <fullName evidence="2">Uncharacterized protein</fullName>
    </submittedName>
</protein>
<accession>A0A5E4D3E6</accession>
<name>A0A5E4D3E6_MARMO</name>